<organism evidence="1 2">
    <name type="scientific">Romanomermis culicivorax</name>
    <name type="common">Nematode worm</name>
    <dbReference type="NCBI Taxonomy" id="13658"/>
    <lineage>
        <taxon>Eukaryota</taxon>
        <taxon>Metazoa</taxon>
        <taxon>Ecdysozoa</taxon>
        <taxon>Nematoda</taxon>
        <taxon>Enoplea</taxon>
        <taxon>Dorylaimia</taxon>
        <taxon>Mermithida</taxon>
        <taxon>Mermithoidea</taxon>
        <taxon>Mermithidae</taxon>
        <taxon>Romanomermis</taxon>
    </lineage>
</organism>
<evidence type="ECO:0000313" key="2">
    <source>
        <dbReference type="WBParaSite" id="nRc.2.0.1.t29397-RA"/>
    </source>
</evidence>
<keyword evidence="1" id="KW-1185">Reference proteome</keyword>
<accession>A0A915JUB4</accession>
<proteinExistence type="predicted"/>
<dbReference type="AlphaFoldDB" id="A0A915JUB4"/>
<dbReference type="WBParaSite" id="nRc.2.0.1.t29397-RA">
    <property type="protein sequence ID" value="nRc.2.0.1.t29397-RA"/>
    <property type="gene ID" value="nRc.2.0.1.g29397"/>
</dbReference>
<sequence length="79" mass="9319">MSTSKGRTDRITKADLGEVGRYISAIRRMSNRRKCMADMQIWVFDHWQFDKRNHLSYFFSSLGELLNQTSKKGVENEED</sequence>
<protein>
    <submittedName>
        <fullName evidence="2">Uncharacterized protein</fullName>
    </submittedName>
</protein>
<name>A0A915JUB4_ROMCU</name>
<reference evidence="2" key="1">
    <citation type="submission" date="2022-11" db="UniProtKB">
        <authorList>
            <consortium name="WormBaseParasite"/>
        </authorList>
    </citation>
    <scope>IDENTIFICATION</scope>
</reference>
<evidence type="ECO:0000313" key="1">
    <source>
        <dbReference type="Proteomes" id="UP000887565"/>
    </source>
</evidence>
<dbReference type="Proteomes" id="UP000887565">
    <property type="component" value="Unplaced"/>
</dbReference>